<proteinExistence type="predicted"/>
<dbReference type="Proteomes" id="UP000324222">
    <property type="component" value="Unassembled WGS sequence"/>
</dbReference>
<keyword evidence="2" id="KW-1185">Reference proteome</keyword>
<name>A0A5B7H2F4_PORTR</name>
<comment type="caution">
    <text evidence="1">The sequence shown here is derived from an EMBL/GenBank/DDBJ whole genome shotgun (WGS) entry which is preliminary data.</text>
</comment>
<sequence>MKVKMRSQVAVEEIMARKRKLADDVNHKEIWIKKDMNLEEREKEKVLRSEAKEKKLEKDRDREEEFLLEGSGYDTKEVVPKEKEKVVEEAIN</sequence>
<accession>A0A5B7H2F4</accession>
<gene>
    <name evidence="1" type="ORF">E2C01_059395</name>
</gene>
<protein>
    <submittedName>
        <fullName evidence="1">Uncharacterized protein</fullName>
    </submittedName>
</protein>
<dbReference type="EMBL" id="VSRR010023130">
    <property type="protein sequence ID" value="MPC65262.1"/>
    <property type="molecule type" value="Genomic_DNA"/>
</dbReference>
<evidence type="ECO:0000313" key="2">
    <source>
        <dbReference type="Proteomes" id="UP000324222"/>
    </source>
</evidence>
<reference evidence="1 2" key="1">
    <citation type="submission" date="2019-05" db="EMBL/GenBank/DDBJ databases">
        <title>Another draft genome of Portunus trituberculatus and its Hox gene families provides insights of decapod evolution.</title>
        <authorList>
            <person name="Jeong J.-H."/>
            <person name="Song I."/>
            <person name="Kim S."/>
            <person name="Choi T."/>
            <person name="Kim D."/>
            <person name="Ryu S."/>
            <person name="Kim W."/>
        </authorList>
    </citation>
    <scope>NUCLEOTIDE SEQUENCE [LARGE SCALE GENOMIC DNA]</scope>
    <source>
        <tissue evidence="1">Muscle</tissue>
    </source>
</reference>
<organism evidence="1 2">
    <name type="scientific">Portunus trituberculatus</name>
    <name type="common">Swimming crab</name>
    <name type="synonym">Neptunus trituberculatus</name>
    <dbReference type="NCBI Taxonomy" id="210409"/>
    <lineage>
        <taxon>Eukaryota</taxon>
        <taxon>Metazoa</taxon>
        <taxon>Ecdysozoa</taxon>
        <taxon>Arthropoda</taxon>
        <taxon>Crustacea</taxon>
        <taxon>Multicrustacea</taxon>
        <taxon>Malacostraca</taxon>
        <taxon>Eumalacostraca</taxon>
        <taxon>Eucarida</taxon>
        <taxon>Decapoda</taxon>
        <taxon>Pleocyemata</taxon>
        <taxon>Brachyura</taxon>
        <taxon>Eubrachyura</taxon>
        <taxon>Portunoidea</taxon>
        <taxon>Portunidae</taxon>
        <taxon>Portuninae</taxon>
        <taxon>Portunus</taxon>
    </lineage>
</organism>
<dbReference type="AlphaFoldDB" id="A0A5B7H2F4"/>
<evidence type="ECO:0000313" key="1">
    <source>
        <dbReference type="EMBL" id="MPC65262.1"/>
    </source>
</evidence>